<dbReference type="Pfam" id="PF00627">
    <property type="entry name" value="UBA"/>
    <property type="match status" value="1"/>
</dbReference>
<dbReference type="EMBL" id="ML000930">
    <property type="protein sequence ID" value="RKO83704.1"/>
    <property type="molecule type" value="Genomic_DNA"/>
</dbReference>
<evidence type="ECO:0000313" key="4">
    <source>
        <dbReference type="EMBL" id="RKO83704.1"/>
    </source>
</evidence>
<reference evidence="5" key="1">
    <citation type="journal article" date="2018" name="Nat. Microbiol.">
        <title>Leveraging single-cell genomics to expand the fungal tree of life.</title>
        <authorList>
            <person name="Ahrendt S.R."/>
            <person name="Quandt C.A."/>
            <person name="Ciobanu D."/>
            <person name="Clum A."/>
            <person name="Salamov A."/>
            <person name="Andreopoulos B."/>
            <person name="Cheng J.F."/>
            <person name="Woyke T."/>
            <person name="Pelin A."/>
            <person name="Henrissat B."/>
            <person name="Reynolds N.K."/>
            <person name="Benny G.L."/>
            <person name="Smith M.E."/>
            <person name="James T.Y."/>
            <person name="Grigoriev I.V."/>
        </authorList>
    </citation>
    <scope>NUCLEOTIDE SEQUENCE [LARGE SCALE GENOMIC DNA]</scope>
</reference>
<dbReference type="Gene3D" id="1.10.8.10">
    <property type="entry name" value="DNA helicase RuvA subunit, C-terminal domain"/>
    <property type="match status" value="1"/>
</dbReference>
<dbReference type="Pfam" id="PF23195">
    <property type="entry name" value="UBQLN1"/>
    <property type="match status" value="1"/>
</dbReference>
<dbReference type="Proteomes" id="UP000269721">
    <property type="component" value="Unassembled WGS sequence"/>
</dbReference>
<dbReference type="Pfam" id="PF00240">
    <property type="entry name" value="ubiquitin"/>
    <property type="match status" value="1"/>
</dbReference>
<name>A0A4P9VVL8_9FUNG</name>
<dbReference type="SUPFAM" id="SSF54236">
    <property type="entry name" value="Ubiquitin-like"/>
    <property type="match status" value="1"/>
</dbReference>
<keyword evidence="5" id="KW-1185">Reference proteome</keyword>
<dbReference type="SMART" id="SM00213">
    <property type="entry name" value="UBQ"/>
    <property type="match status" value="1"/>
</dbReference>
<dbReference type="InterPro" id="IPR015940">
    <property type="entry name" value="UBA"/>
</dbReference>
<evidence type="ECO:0000313" key="5">
    <source>
        <dbReference type="Proteomes" id="UP000269721"/>
    </source>
</evidence>
<feature type="domain" description="UBA" evidence="2">
    <location>
        <begin position="374"/>
        <end position="418"/>
    </location>
</feature>
<dbReference type="SMART" id="SM00727">
    <property type="entry name" value="STI1"/>
    <property type="match status" value="2"/>
</dbReference>
<evidence type="ECO:0000259" key="2">
    <source>
        <dbReference type="PROSITE" id="PS50030"/>
    </source>
</evidence>
<feature type="domain" description="Ubiquitin-like" evidence="3">
    <location>
        <begin position="12"/>
        <end position="90"/>
    </location>
</feature>
<dbReference type="GO" id="GO:0006511">
    <property type="term" value="P:ubiquitin-dependent protein catabolic process"/>
    <property type="evidence" value="ECO:0007669"/>
    <property type="project" value="TreeGrafter"/>
</dbReference>
<feature type="region of interest" description="Disordered" evidence="1">
    <location>
        <begin position="94"/>
        <end position="120"/>
    </location>
</feature>
<dbReference type="GO" id="GO:0031593">
    <property type="term" value="F:polyubiquitin modification-dependent protein binding"/>
    <property type="evidence" value="ECO:0007669"/>
    <property type="project" value="TreeGrafter"/>
</dbReference>
<dbReference type="PANTHER" id="PTHR10677">
    <property type="entry name" value="UBIQUILIN"/>
    <property type="match status" value="1"/>
</dbReference>
<dbReference type="OrthoDB" id="267397at2759"/>
<dbReference type="PROSITE" id="PS50053">
    <property type="entry name" value="UBIQUITIN_2"/>
    <property type="match status" value="1"/>
</dbReference>
<dbReference type="Gene3D" id="3.10.20.90">
    <property type="entry name" value="Phosphatidylinositol 3-kinase Catalytic Subunit, Chain A, domain 1"/>
    <property type="match status" value="1"/>
</dbReference>
<dbReference type="SMART" id="SM00165">
    <property type="entry name" value="UBA"/>
    <property type="match status" value="1"/>
</dbReference>
<dbReference type="Gene3D" id="1.10.260.100">
    <property type="match status" value="1"/>
</dbReference>
<feature type="region of interest" description="Disordered" evidence="1">
    <location>
        <begin position="247"/>
        <end position="291"/>
    </location>
</feature>
<dbReference type="InterPro" id="IPR000626">
    <property type="entry name" value="Ubiquitin-like_dom"/>
</dbReference>
<dbReference type="InterPro" id="IPR006636">
    <property type="entry name" value="STI1_HS-bd"/>
</dbReference>
<accession>A0A4P9VVL8</accession>
<sequence>MSEDASQTPPAFSLILRIPSGDLVSLEIPDFDANTLKDLRLLVAAKTSLPTDATSLIHAGRILKDDDATLSSLGLPNGATIHVARRANNRAAQEASAAAGAGSGAGSVPTGRSARRAAASPFGVPAEMSEVLNNPIVRSMMESPQFLQTMLQVDPRISQLVERHPEMRQMLSDPDFLRQTISAMRNPSMMQEMMRNHDRQLSNIEAIPGGMNYLTSMYQTMQEPLGAQSGDTSTDEANRRYAEMLGVNERSPSEGINDQALPNPWAPRPQAHSATRSAASPLAASPSAASPFSPNAMGNPFAALVQPQPLAGAATATGDAAAPSAADLMAQLQSLQTLMASFQTLGFDPNASAGFGTQPAAAPAPATLTPALEPPSTRFASQIATMRDMGFDDESRSIRALLAAGGNVEAAITFLLDMP</sequence>
<dbReference type="InterPro" id="IPR029071">
    <property type="entry name" value="Ubiquitin-like_domsf"/>
</dbReference>
<dbReference type="CDD" id="cd17039">
    <property type="entry name" value="Ubl_ubiquitin_like"/>
    <property type="match status" value="1"/>
</dbReference>
<dbReference type="FunFam" id="1.10.260.100:FF:000001">
    <property type="entry name" value="Ubiquilin 1"/>
    <property type="match status" value="1"/>
</dbReference>
<dbReference type="SUPFAM" id="SSF46934">
    <property type="entry name" value="UBA-like"/>
    <property type="match status" value="1"/>
</dbReference>
<dbReference type="PROSITE" id="PS50030">
    <property type="entry name" value="UBA"/>
    <property type="match status" value="1"/>
</dbReference>
<evidence type="ECO:0000256" key="1">
    <source>
        <dbReference type="SAM" id="MobiDB-lite"/>
    </source>
</evidence>
<dbReference type="PANTHER" id="PTHR10677:SF3">
    <property type="entry name" value="FI07626P-RELATED"/>
    <property type="match status" value="1"/>
</dbReference>
<gene>
    <name evidence="4" type="ORF">BDK51DRAFT_33372</name>
</gene>
<dbReference type="AlphaFoldDB" id="A0A4P9VVL8"/>
<feature type="compositionally biased region" description="Low complexity" evidence="1">
    <location>
        <begin position="273"/>
        <end position="291"/>
    </location>
</feature>
<dbReference type="InterPro" id="IPR015496">
    <property type="entry name" value="Ubiquilin"/>
</dbReference>
<protein>
    <submittedName>
        <fullName evidence="4">Uncharacterized protein</fullName>
    </submittedName>
</protein>
<evidence type="ECO:0000259" key="3">
    <source>
        <dbReference type="PROSITE" id="PS50053"/>
    </source>
</evidence>
<proteinExistence type="predicted"/>
<organism evidence="4 5">
    <name type="scientific">Blyttiomyces helicus</name>
    <dbReference type="NCBI Taxonomy" id="388810"/>
    <lineage>
        <taxon>Eukaryota</taxon>
        <taxon>Fungi</taxon>
        <taxon>Fungi incertae sedis</taxon>
        <taxon>Chytridiomycota</taxon>
        <taxon>Chytridiomycota incertae sedis</taxon>
        <taxon>Chytridiomycetes</taxon>
        <taxon>Chytridiomycetes incertae sedis</taxon>
        <taxon>Blyttiomyces</taxon>
    </lineage>
</organism>
<dbReference type="InterPro" id="IPR009060">
    <property type="entry name" value="UBA-like_sf"/>
</dbReference>
<dbReference type="GO" id="GO:0005829">
    <property type="term" value="C:cytosol"/>
    <property type="evidence" value="ECO:0007669"/>
    <property type="project" value="TreeGrafter"/>
</dbReference>